<comment type="caution">
    <text evidence="1">The sequence shown here is derived from an EMBL/GenBank/DDBJ whole genome shotgun (WGS) entry which is preliminary data.</text>
</comment>
<keyword evidence="2" id="KW-1185">Reference proteome</keyword>
<organism evidence="1 2">
    <name type="scientific">Dysosmobacter segnis</name>
    <dbReference type="NCBI Taxonomy" id="2763042"/>
    <lineage>
        <taxon>Bacteria</taxon>
        <taxon>Bacillati</taxon>
        <taxon>Bacillota</taxon>
        <taxon>Clostridia</taxon>
        <taxon>Eubacteriales</taxon>
        <taxon>Oscillospiraceae</taxon>
        <taxon>Dysosmobacter</taxon>
    </lineage>
</organism>
<name>A0A923MKZ1_9FIRM</name>
<dbReference type="Proteomes" id="UP000620327">
    <property type="component" value="Unassembled WGS sequence"/>
</dbReference>
<protein>
    <submittedName>
        <fullName evidence="1">Uncharacterized protein</fullName>
    </submittedName>
</protein>
<dbReference type="RefSeq" id="WP_187015344.1">
    <property type="nucleotide sequence ID" value="NZ_JACOQI010000012.1"/>
</dbReference>
<evidence type="ECO:0000313" key="1">
    <source>
        <dbReference type="EMBL" id="MBC5771119.1"/>
    </source>
</evidence>
<accession>A0A923MKZ1</accession>
<reference evidence="1" key="1">
    <citation type="submission" date="2020-08" db="EMBL/GenBank/DDBJ databases">
        <title>Genome public.</title>
        <authorList>
            <person name="Liu C."/>
            <person name="Sun Q."/>
        </authorList>
    </citation>
    <scope>NUCLEOTIDE SEQUENCE</scope>
    <source>
        <strain evidence="1">BX15</strain>
    </source>
</reference>
<dbReference type="AlphaFoldDB" id="A0A923MKZ1"/>
<proteinExistence type="predicted"/>
<gene>
    <name evidence="1" type="ORF">H8Z83_12460</name>
</gene>
<sequence length="357" mass="41242">MAYQKVSRPSTVYHLTQKGNLDSILDDGVIRRFGDTECWFCESLDKMKAYMEQTVMCEGKPYRTADGQLCHYSKFNPEAYILLKLAPIRQENAWYRRTQEQPSSSSDEMMQAEREFFPLSIGYRGDMAFQNAEVIDVPKFLAGEIVSHKELTSSELWGLLFERTEAEMAAYMRGLDHLERDELIQSAEEISAMQVCRRGLMAERKKLTRRNVLFLLQVEKPLGMISEVWMEQQNAEEGNAFSRLLAELYKQKGNGYLIDDEQPETVKQMLESCPNNCFMLLMPQGILKLASDEAEKALRGEEYTVLLDYSGDSEPIKTADLLEMVVIDMRKDEQGCWYVLVVHPKLLEALRREKKMT</sequence>
<evidence type="ECO:0000313" key="2">
    <source>
        <dbReference type="Proteomes" id="UP000620327"/>
    </source>
</evidence>
<dbReference type="EMBL" id="JACOQI010000012">
    <property type="protein sequence ID" value="MBC5771119.1"/>
    <property type="molecule type" value="Genomic_DNA"/>
</dbReference>